<feature type="compositionally biased region" description="Low complexity" evidence="1">
    <location>
        <begin position="34"/>
        <end position="54"/>
    </location>
</feature>
<gene>
    <name evidence="2" type="ORF">BCR41DRAFT_110553</name>
</gene>
<reference evidence="2 3" key="1">
    <citation type="submission" date="2016-07" db="EMBL/GenBank/DDBJ databases">
        <title>Pervasive Adenine N6-methylation of Active Genes in Fungi.</title>
        <authorList>
            <consortium name="DOE Joint Genome Institute"/>
            <person name="Mondo S.J."/>
            <person name="Dannebaum R.O."/>
            <person name="Kuo R.C."/>
            <person name="Labutti K."/>
            <person name="Haridas S."/>
            <person name="Kuo A."/>
            <person name="Salamov A."/>
            <person name="Ahrendt S.R."/>
            <person name="Lipzen A."/>
            <person name="Sullivan W."/>
            <person name="Andreopoulos W.B."/>
            <person name="Clum A."/>
            <person name="Lindquist E."/>
            <person name="Daum C."/>
            <person name="Ramamoorthy G.K."/>
            <person name="Gryganskyi A."/>
            <person name="Culley D."/>
            <person name="Magnuson J.K."/>
            <person name="James T.Y."/>
            <person name="O'Malley M.A."/>
            <person name="Stajich J.E."/>
            <person name="Spatafora J.W."/>
            <person name="Visel A."/>
            <person name="Grigoriev I.V."/>
        </authorList>
    </citation>
    <scope>NUCLEOTIDE SEQUENCE [LARGE SCALE GENOMIC DNA]</scope>
    <source>
        <strain evidence="2 3">NRRL 3116</strain>
    </source>
</reference>
<feature type="region of interest" description="Disordered" evidence="1">
    <location>
        <begin position="1"/>
        <end position="54"/>
    </location>
</feature>
<evidence type="ECO:0000256" key="1">
    <source>
        <dbReference type="SAM" id="MobiDB-lite"/>
    </source>
</evidence>
<organism evidence="2 3">
    <name type="scientific">Lobosporangium transversale</name>
    <dbReference type="NCBI Taxonomy" id="64571"/>
    <lineage>
        <taxon>Eukaryota</taxon>
        <taxon>Fungi</taxon>
        <taxon>Fungi incertae sedis</taxon>
        <taxon>Mucoromycota</taxon>
        <taxon>Mortierellomycotina</taxon>
        <taxon>Mortierellomycetes</taxon>
        <taxon>Mortierellales</taxon>
        <taxon>Mortierellaceae</taxon>
        <taxon>Lobosporangium</taxon>
    </lineage>
</organism>
<dbReference type="RefSeq" id="XP_021879599.1">
    <property type="nucleotide sequence ID" value="XM_022019383.1"/>
</dbReference>
<proteinExistence type="predicted"/>
<keyword evidence="3" id="KW-1185">Reference proteome</keyword>
<evidence type="ECO:0000313" key="3">
    <source>
        <dbReference type="Proteomes" id="UP000193648"/>
    </source>
</evidence>
<evidence type="ECO:0000313" key="2">
    <source>
        <dbReference type="EMBL" id="ORZ11284.1"/>
    </source>
</evidence>
<feature type="compositionally biased region" description="Polar residues" evidence="1">
    <location>
        <begin position="137"/>
        <end position="149"/>
    </location>
</feature>
<name>A0A1Y2GK01_9FUNG</name>
<feature type="region of interest" description="Disordered" evidence="1">
    <location>
        <begin position="127"/>
        <end position="149"/>
    </location>
</feature>
<dbReference type="GeneID" id="33561228"/>
<protein>
    <submittedName>
        <fullName evidence="2">Uncharacterized protein</fullName>
    </submittedName>
</protein>
<sequence length="149" mass="15767">MRASIEQQTQTSMYSRKDRARQKLNVPISRMPITTQSANTNTGTGTGTGTSASAMIPIQSSTNSTVPSGPFSPITTASITGAVVPGSSPASAGTDDGAAFTYARRWDQTKTMFREDTNKTLNLAQSMTPTKAEGARESNSLAYFRSSTT</sequence>
<feature type="compositionally biased region" description="Polar residues" evidence="1">
    <location>
        <begin position="1"/>
        <end position="14"/>
    </location>
</feature>
<dbReference type="AlphaFoldDB" id="A0A1Y2GK01"/>
<dbReference type="EMBL" id="MCFF01000028">
    <property type="protein sequence ID" value="ORZ11284.1"/>
    <property type="molecule type" value="Genomic_DNA"/>
</dbReference>
<accession>A0A1Y2GK01</accession>
<dbReference type="Proteomes" id="UP000193648">
    <property type="component" value="Unassembled WGS sequence"/>
</dbReference>
<comment type="caution">
    <text evidence="2">The sequence shown here is derived from an EMBL/GenBank/DDBJ whole genome shotgun (WGS) entry which is preliminary data.</text>
</comment>
<dbReference type="InParanoid" id="A0A1Y2GK01"/>